<evidence type="ECO:0000313" key="2">
    <source>
        <dbReference type="EMBL" id="VAW85226.1"/>
    </source>
</evidence>
<proteinExistence type="predicted"/>
<keyword evidence="1" id="KW-0472">Membrane</keyword>
<dbReference type="SUPFAM" id="SSF51161">
    <property type="entry name" value="Trimeric LpxA-like enzymes"/>
    <property type="match status" value="1"/>
</dbReference>
<dbReference type="Gene3D" id="2.160.10.10">
    <property type="entry name" value="Hexapeptide repeat proteins"/>
    <property type="match status" value="1"/>
</dbReference>
<evidence type="ECO:0008006" key="3">
    <source>
        <dbReference type="Google" id="ProtNLM"/>
    </source>
</evidence>
<dbReference type="InterPro" id="IPR011004">
    <property type="entry name" value="Trimer_LpxA-like_sf"/>
</dbReference>
<protein>
    <recommendedName>
        <fullName evidence="3">Acetyltransferase</fullName>
    </recommendedName>
</protein>
<dbReference type="CDD" id="cd04647">
    <property type="entry name" value="LbH_MAT_like"/>
    <property type="match status" value="1"/>
</dbReference>
<dbReference type="AlphaFoldDB" id="A0A3B0ZXA1"/>
<dbReference type="InterPro" id="IPR050179">
    <property type="entry name" value="Trans_hexapeptide_repeat"/>
</dbReference>
<sequence>MFKQAAKRTVRLVALIIMLPVYFIFSITSLVFSKDQTFSGFSQFLSLFPGITGSYLRVGFYQLAMQKCHRDIVIGFGTLFSQQQTELSEGIYIGPQCNIGKCHIEANCLLGSGVHVMSGKGQHNFGEIDTSIQEQGGTFQNVTIGEDSWVGNGALIMADIGKKCIVGAGSVVINDVPDYSIVAGNPAKIIKSRLE</sequence>
<accession>A0A3B0ZXA1</accession>
<dbReference type="PANTHER" id="PTHR43300:SF11">
    <property type="entry name" value="ACETYLTRANSFERASE RV3034C-RELATED"/>
    <property type="match status" value="1"/>
</dbReference>
<keyword evidence="1" id="KW-1133">Transmembrane helix</keyword>
<dbReference type="EMBL" id="UOFO01000063">
    <property type="protein sequence ID" value="VAW85226.1"/>
    <property type="molecule type" value="Genomic_DNA"/>
</dbReference>
<reference evidence="2" key="1">
    <citation type="submission" date="2018-06" db="EMBL/GenBank/DDBJ databases">
        <authorList>
            <person name="Zhirakovskaya E."/>
        </authorList>
    </citation>
    <scope>NUCLEOTIDE SEQUENCE</scope>
</reference>
<dbReference type="PANTHER" id="PTHR43300">
    <property type="entry name" value="ACETYLTRANSFERASE"/>
    <property type="match status" value="1"/>
</dbReference>
<feature type="transmembrane region" description="Helical" evidence="1">
    <location>
        <begin position="38"/>
        <end position="60"/>
    </location>
</feature>
<gene>
    <name evidence="2" type="ORF">MNBD_GAMMA16-2044</name>
</gene>
<organism evidence="2">
    <name type="scientific">hydrothermal vent metagenome</name>
    <dbReference type="NCBI Taxonomy" id="652676"/>
    <lineage>
        <taxon>unclassified sequences</taxon>
        <taxon>metagenomes</taxon>
        <taxon>ecological metagenomes</taxon>
    </lineage>
</organism>
<feature type="transmembrane region" description="Helical" evidence="1">
    <location>
        <begin position="12"/>
        <end position="32"/>
    </location>
</feature>
<name>A0A3B0ZXA1_9ZZZZ</name>
<evidence type="ECO:0000256" key="1">
    <source>
        <dbReference type="SAM" id="Phobius"/>
    </source>
</evidence>
<keyword evidence="1" id="KW-0812">Transmembrane</keyword>